<gene>
    <name evidence="1" type="ORF">SAMN05421672_110158</name>
</gene>
<name>A0A1N6VZC9_9PSED</name>
<protein>
    <submittedName>
        <fullName evidence="1">Cro protein</fullName>
    </submittedName>
</protein>
<evidence type="ECO:0000313" key="2">
    <source>
        <dbReference type="Proteomes" id="UP000186079"/>
    </source>
</evidence>
<dbReference type="GO" id="GO:0003677">
    <property type="term" value="F:DNA binding"/>
    <property type="evidence" value="ECO:0007669"/>
    <property type="project" value="InterPro"/>
</dbReference>
<dbReference type="InterPro" id="IPR010982">
    <property type="entry name" value="Lambda_DNA-bd_dom_sf"/>
</dbReference>
<dbReference type="Pfam" id="PF09048">
    <property type="entry name" value="Cro"/>
    <property type="match status" value="1"/>
</dbReference>
<dbReference type="PIRSF" id="PIRSF003217">
    <property type="entry name" value="Cro_protein"/>
    <property type="match status" value="1"/>
</dbReference>
<dbReference type="EMBL" id="FTMC01000010">
    <property type="protein sequence ID" value="SIQ83237.1"/>
    <property type="molecule type" value="Genomic_DNA"/>
</dbReference>
<dbReference type="InterPro" id="IPR000655">
    <property type="entry name" value="Cro-like"/>
</dbReference>
<dbReference type="Proteomes" id="UP000186079">
    <property type="component" value="Unassembled WGS sequence"/>
</dbReference>
<reference evidence="1 2" key="1">
    <citation type="submission" date="2017-01" db="EMBL/GenBank/DDBJ databases">
        <authorList>
            <person name="Mah S.A."/>
            <person name="Swanson W.J."/>
            <person name="Moy G.W."/>
            <person name="Vacquier V.D."/>
        </authorList>
    </citation>
    <scope>NUCLEOTIDE SEQUENCE [LARGE SCALE GENOMIC DNA]</scope>
    <source>
        <strain evidence="1 2">ATCC 29606</strain>
    </source>
</reference>
<sequence length="64" mass="6945">MQKIQLSELVSTKGLAAVSRALGVSPPAIHKAISVNRNIFVTVRDDGTWVAEEVRPFPSQKKTA</sequence>
<dbReference type="RefSeq" id="WP_076380880.1">
    <property type="nucleotide sequence ID" value="NZ_FTMC01000010.1"/>
</dbReference>
<dbReference type="Gene3D" id="3.30.240.10">
    <property type="entry name" value="CRO Repressor"/>
    <property type="match status" value="1"/>
</dbReference>
<dbReference type="InterPro" id="IPR038202">
    <property type="entry name" value="Cro_sf"/>
</dbReference>
<organism evidence="1 2">
    <name type="scientific">Pseudomonas flexibilis</name>
    <dbReference type="NCBI Taxonomy" id="706570"/>
    <lineage>
        <taxon>Bacteria</taxon>
        <taxon>Pseudomonadati</taxon>
        <taxon>Pseudomonadota</taxon>
        <taxon>Gammaproteobacteria</taxon>
        <taxon>Pseudomonadales</taxon>
        <taxon>Pseudomonadaceae</taxon>
        <taxon>Pseudomonas</taxon>
    </lineage>
</organism>
<dbReference type="AlphaFoldDB" id="A0A1N6VZC9"/>
<dbReference type="SUPFAM" id="SSF47413">
    <property type="entry name" value="lambda repressor-like DNA-binding domains"/>
    <property type="match status" value="1"/>
</dbReference>
<accession>A0A1N6VZC9</accession>
<dbReference type="GO" id="GO:0006355">
    <property type="term" value="P:regulation of DNA-templated transcription"/>
    <property type="evidence" value="ECO:0007669"/>
    <property type="project" value="InterPro"/>
</dbReference>
<evidence type="ECO:0000313" key="1">
    <source>
        <dbReference type="EMBL" id="SIQ83237.1"/>
    </source>
</evidence>
<proteinExistence type="predicted"/>